<organism evidence="1 2">
    <name type="scientific">Panagrolaimus sp. PS1159</name>
    <dbReference type="NCBI Taxonomy" id="55785"/>
    <lineage>
        <taxon>Eukaryota</taxon>
        <taxon>Metazoa</taxon>
        <taxon>Ecdysozoa</taxon>
        <taxon>Nematoda</taxon>
        <taxon>Chromadorea</taxon>
        <taxon>Rhabditida</taxon>
        <taxon>Tylenchina</taxon>
        <taxon>Panagrolaimomorpha</taxon>
        <taxon>Panagrolaimoidea</taxon>
        <taxon>Panagrolaimidae</taxon>
        <taxon>Panagrolaimus</taxon>
    </lineage>
</organism>
<proteinExistence type="predicted"/>
<evidence type="ECO:0000313" key="1">
    <source>
        <dbReference type="Proteomes" id="UP000887580"/>
    </source>
</evidence>
<protein>
    <submittedName>
        <fullName evidence="2">Uncharacterized protein</fullName>
    </submittedName>
</protein>
<dbReference type="WBParaSite" id="PS1159_v2.g15646.t1">
    <property type="protein sequence ID" value="PS1159_v2.g15646.t1"/>
    <property type="gene ID" value="PS1159_v2.g15646"/>
</dbReference>
<dbReference type="Proteomes" id="UP000887580">
    <property type="component" value="Unplaced"/>
</dbReference>
<name>A0AC35FB56_9BILA</name>
<accession>A0AC35FB56</accession>
<sequence length="216" mass="24389">MMSVWKFNFLIFCFGTIAYAGPVQVRIETDNQSNFHLGPGHKQTFELIEEYKPLSLAFNPKKQSKPVPESKAAPPPPIPPRAPLPPSENVHFVNVGGKEIRIVDVPQSGLGRMPKDCTKDGEKQQKQNITTSSTFQISQATEERSHWLEWTRWSPCVNGERMRIRSCLEVNNIKCEGNNTDTQKCYSFMQSDIPFAKDPMVIEKEILGIDQNAPVA</sequence>
<reference evidence="2" key="1">
    <citation type="submission" date="2022-11" db="UniProtKB">
        <authorList>
            <consortium name="WormBaseParasite"/>
        </authorList>
    </citation>
    <scope>IDENTIFICATION</scope>
</reference>
<evidence type="ECO:0000313" key="2">
    <source>
        <dbReference type="WBParaSite" id="PS1159_v2.g15646.t1"/>
    </source>
</evidence>